<proteinExistence type="predicted"/>
<reference evidence="1" key="1">
    <citation type="submission" date="2023-07" db="EMBL/GenBank/DDBJ databases">
        <authorList>
            <person name="Pelsma A.J. K."/>
        </authorList>
    </citation>
    <scope>NUCLEOTIDE SEQUENCE</scope>
</reference>
<name>A0AA48M1L9_9ZZZZ</name>
<evidence type="ECO:0000313" key="1">
    <source>
        <dbReference type="EMBL" id="CAJ0862110.1"/>
    </source>
</evidence>
<dbReference type="AlphaFoldDB" id="A0AA48M1L9"/>
<protein>
    <submittedName>
        <fullName evidence="1">Uncharacterized protein</fullName>
    </submittedName>
</protein>
<dbReference type="EMBL" id="OY288114">
    <property type="protein sequence ID" value="CAJ0862110.1"/>
    <property type="molecule type" value="Genomic_DNA"/>
</dbReference>
<gene>
    <name evidence="1" type="ORF">AMST5_01458</name>
</gene>
<accession>A0AA48M1L9</accession>
<organism evidence="1">
    <name type="scientific">freshwater sediment metagenome</name>
    <dbReference type="NCBI Taxonomy" id="556182"/>
    <lineage>
        <taxon>unclassified sequences</taxon>
        <taxon>metagenomes</taxon>
        <taxon>ecological metagenomes</taxon>
    </lineage>
</organism>
<sequence length="69" mass="7677">MSFIVKGEQVEAYLKSLLDARDDGSMDDDEIIADIVQAIAVAARGSDEPFESHISLPIDLRIKHYEATR</sequence>